<dbReference type="GeneID" id="13884508"/>
<name>H2AXE1_KAZAF</name>
<keyword evidence="2" id="KW-1185">Reference proteome</keyword>
<dbReference type="KEGG" id="kaf:KAFR_0F04447"/>
<dbReference type="InterPro" id="IPR035237">
    <property type="entry name" value="DUF5341"/>
</dbReference>
<dbReference type="AlphaFoldDB" id="H2AXE1"/>
<protein>
    <submittedName>
        <fullName evidence="1">Uncharacterized protein</fullName>
    </submittedName>
</protein>
<evidence type="ECO:0000313" key="1">
    <source>
        <dbReference type="EMBL" id="CCF59041.1"/>
    </source>
</evidence>
<gene>
    <name evidence="1" type="primary">KAFR0F04447</name>
    <name evidence="1" type="ORF">KAFR_0F04447</name>
</gene>
<dbReference type="OrthoDB" id="4038251at2759"/>
<dbReference type="InParanoid" id="H2AXE1"/>
<dbReference type="Pfam" id="PF17276">
    <property type="entry name" value="DUF5341"/>
    <property type="match status" value="1"/>
</dbReference>
<evidence type="ECO:0000313" key="2">
    <source>
        <dbReference type="Proteomes" id="UP000005220"/>
    </source>
</evidence>
<organism evidence="1 2">
    <name type="scientific">Kazachstania africana (strain ATCC 22294 / BCRC 22015 / CBS 2517 / CECT 1963 / NBRC 1671 / NRRL Y-8276)</name>
    <name type="common">Yeast</name>
    <name type="synonym">Kluyveromyces africanus</name>
    <dbReference type="NCBI Taxonomy" id="1071382"/>
    <lineage>
        <taxon>Eukaryota</taxon>
        <taxon>Fungi</taxon>
        <taxon>Dikarya</taxon>
        <taxon>Ascomycota</taxon>
        <taxon>Saccharomycotina</taxon>
        <taxon>Saccharomycetes</taxon>
        <taxon>Saccharomycetales</taxon>
        <taxon>Saccharomycetaceae</taxon>
        <taxon>Kazachstania</taxon>
    </lineage>
</organism>
<reference evidence="1 2" key="1">
    <citation type="journal article" date="2011" name="Proc. Natl. Acad. Sci. U.S.A.">
        <title>Evolutionary erosion of yeast sex chromosomes by mating-type switching accidents.</title>
        <authorList>
            <person name="Gordon J.L."/>
            <person name="Armisen D."/>
            <person name="Proux-Wera E."/>
            <person name="Oheigeartaigh S.S."/>
            <person name="Byrne K.P."/>
            <person name="Wolfe K.H."/>
        </authorList>
    </citation>
    <scope>NUCLEOTIDE SEQUENCE [LARGE SCALE GENOMIC DNA]</scope>
    <source>
        <strain evidence="2">ATCC 22294 / BCRC 22015 / CBS 2517 / CECT 1963 / NBRC 1671 / NRRL Y-8276</strain>
    </source>
</reference>
<accession>H2AXE1</accession>
<dbReference type="RefSeq" id="XP_003958176.1">
    <property type="nucleotide sequence ID" value="XM_003958127.1"/>
</dbReference>
<dbReference type="HOGENOM" id="CLU_1740810_0_0_1"/>
<dbReference type="Proteomes" id="UP000005220">
    <property type="component" value="Chromosome 6"/>
</dbReference>
<sequence length="150" mass="16932">MSAENLNSNLLVKGYVEYAYNEYLNITTVSVTTDDMFMPELHYQNKMAYYSGNTTKLMKRGWASSITWASYEYYDGNQDLWDKFPKEGDEFEYIASEFGEYVGTNVAQKYCACFGDSSTAGSSVALHGEVYFDAYGGLDSDCDANLCNTY</sequence>
<dbReference type="EMBL" id="HE650826">
    <property type="protein sequence ID" value="CCF59041.1"/>
    <property type="molecule type" value="Genomic_DNA"/>
</dbReference>
<proteinExistence type="predicted"/>